<dbReference type="PROSITE" id="PS50157">
    <property type="entry name" value="ZINC_FINGER_C2H2_2"/>
    <property type="match status" value="1"/>
</dbReference>
<dbReference type="EMBL" id="KN824281">
    <property type="protein sequence ID" value="KIM32038.1"/>
    <property type="molecule type" value="Genomic_DNA"/>
</dbReference>
<accession>A0A0C2X198</accession>
<organism evidence="3 4">
    <name type="scientific">Serendipita vermifera MAFF 305830</name>
    <dbReference type="NCBI Taxonomy" id="933852"/>
    <lineage>
        <taxon>Eukaryota</taxon>
        <taxon>Fungi</taxon>
        <taxon>Dikarya</taxon>
        <taxon>Basidiomycota</taxon>
        <taxon>Agaricomycotina</taxon>
        <taxon>Agaricomycetes</taxon>
        <taxon>Sebacinales</taxon>
        <taxon>Serendipitaceae</taxon>
        <taxon>Serendipita</taxon>
    </lineage>
</organism>
<keyword evidence="1" id="KW-0862">Zinc</keyword>
<keyword evidence="1" id="KW-0479">Metal-binding</keyword>
<gene>
    <name evidence="3" type="ORF">M408DRAFT_21202</name>
</gene>
<dbReference type="Proteomes" id="UP000054097">
    <property type="component" value="Unassembled WGS sequence"/>
</dbReference>
<dbReference type="GO" id="GO:0008270">
    <property type="term" value="F:zinc ion binding"/>
    <property type="evidence" value="ECO:0007669"/>
    <property type="project" value="UniProtKB-KW"/>
</dbReference>
<feature type="domain" description="C2H2-type" evidence="2">
    <location>
        <begin position="208"/>
        <end position="241"/>
    </location>
</feature>
<sequence length="312" mass="35100">MNHNVYERAGSNVPSNHQNLPFSWTGLAVQPSGEGLSLHNEGALAGPTAVQLETHESFFAEEIDSPQNRAHISPSSHGWDPNTHSTPTLEIHSHQAVWAPTIQVTPPAFEPAFSEDLFLSLFTQPSPRPINIQPTLLEKPREQGQHMEATHNDINIEIAFPLPTRDHLNLRRTLTAILASPWKIQNAFEPRHSTLMDFLRCDIDTKRWSCCFWVDGTPCNCSFSKKDQAKNHIRFHINHQPFSCQGRGICPKDGLTCRRRFCSAEALQKHRGVKKECPACGRLMLKTNLPRHTATACPYKRSDSQGALHHHA</sequence>
<keyword evidence="4" id="KW-1185">Reference proteome</keyword>
<reference evidence="3 4" key="1">
    <citation type="submission" date="2014-04" db="EMBL/GenBank/DDBJ databases">
        <authorList>
            <consortium name="DOE Joint Genome Institute"/>
            <person name="Kuo A."/>
            <person name="Zuccaro A."/>
            <person name="Kohler A."/>
            <person name="Nagy L.G."/>
            <person name="Floudas D."/>
            <person name="Copeland A."/>
            <person name="Barry K.W."/>
            <person name="Cichocki N."/>
            <person name="Veneault-Fourrey C."/>
            <person name="LaButti K."/>
            <person name="Lindquist E.A."/>
            <person name="Lipzen A."/>
            <person name="Lundell T."/>
            <person name="Morin E."/>
            <person name="Murat C."/>
            <person name="Sun H."/>
            <person name="Tunlid A."/>
            <person name="Henrissat B."/>
            <person name="Grigoriev I.V."/>
            <person name="Hibbett D.S."/>
            <person name="Martin F."/>
            <person name="Nordberg H.P."/>
            <person name="Cantor M.N."/>
            <person name="Hua S.X."/>
        </authorList>
    </citation>
    <scope>NUCLEOTIDE SEQUENCE [LARGE SCALE GENOMIC DNA]</scope>
    <source>
        <strain evidence="3 4">MAFF 305830</strain>
    </source>
</reference>
<protein>
    <recommendedName>
        <fullName evidence="2">C2H2-type domain-containing protein</fullName>
    </recommendedName>
</protein>
<evidence type="ECO:0000259" key="2">
    <source>
        <dbReference type="PROSITE" id="PS50157"/>
    </source>
</evidence>
<evidence type="ECO:0000313" key="4">
    <source>
        <dbReference type="Proteomes" id="UP000054097"/>
    </source>
</evidence>
<keyword evidence="1" id="KW-0863">Zinc-finger</keyword>
<dbReference type="HOGENOM" id="CLU_891876_0_0_1"/>
<evidence type="ECO:0000256" key="1">
    <source>
        <dbReference type="PROSITE-ProRule" id="PRU00042"/>
    </source>
</evidence>
<proteinExistence type="predicted"/>
<dbReference type="OrthoDB" id="2103061at2759"/>
<evidence type="ECO:0000313" key="3">
    <source>
        <dbReference type="EMBL" id="KIM32038.1"/>
    </source>
</evidence>
<dbReference type="InterPro" id="IPR013087">
    <property type="entry name" value="Znf_C2H2_type"/>
</dbReference>
<name>A0A0C2X198_SERVB</name>
<reference evidence="4" key="2">
    <citation type="submission" date="2015-01" db="EMBL/GenBank/DDBJ databases">
        <title>Evolutionary Origins and Diversification of the Mycorrhizal Mutualists.</title>
        <authorList>
            <consortium name="DOE Joint Genome Institute"/>
            <consortium name="Mycorrhizal Genomics Consortium"/>
            <person name="Kohler A."/>
            <person name="Kuo A."/>
            <person name="Nagy L.G."/>
            <person name="Floudas D."/>
            <person name="Copeland A."/>
            <person name="Barry K.W."/>
            <person name="Cichocki N."/>
            <person name="Veneault-Fourrey C."/>
            <person name="LaButti K."/>
            <person name="Lindquist E.A."/>
            <person name="Lipzen A."/>
            <person name="Lundell T."/>
            <person name="Morin E."/>
            <person name="Murat C."/>
            <person name="Riley R."/>
            <person name="Ohm R."/>
            <person name="Sun H."/>
            <person name="Tunlid A."/>
            <person name="Henrissat B."/>
            <person name="Grigoriev I.V."/>
            <person name="Hibbett D.S."/>
            <person name="Martin F."/>
        </authorList>
    </citation>
    <scope>NUCLEOTIDE SEQUENCE [LARGE SCALE GENOMIC DNA]</scope>
    <source>
        <strain evidence="4">MAFF 305830</strain>
    </source>
</reference>
<dbReference type="AlphaFoldDB" id="A0A0C2X198"/>